<organism evidence="1 2">
    <name type="scientific">Salmonella phage SE-W109</name>
    <dbReference type="NCBI Taxonomy" id="1897529"/>
    <lineage>
        <taxon>Viruses</taxon>
        <taxon>Duplodnaviria</taxon>
        <taxon>Heunggongvirae</taxon>
        <taxon>Uroviricota</taxon>
        <taxon>Caudoviricetes</taxon>
        <taxon>Sarkviridae</taxon>
        <taxon>Guernseyvirinae</taxon>
        <taxon>Jerseyvirus</taxon>
        <taxon>Jerseyvirus SEW109</taxon>
    </lineage>
</organism>
<dbReference type="EMBL" id="KX649889">
    <property type="protein sequence ID" value="AOT28007.1"/>
    <property type="molecule type" value="Genomic_DNA"/>
</dbReference>
<keyword evidence="2" id="KW-1185">Reference proteome</keyword>
<reference evidence="1 2" key="1">
    <citation type="submission" date="2016-08" db="EMBL/GenBank/DDBJ databases">
        <title>Isolation and characterization of lytic bacteriophages SE-W109 which highly virulent against several Salmonella enterica subsp. enterica.</title>
        <authorList>
            <person name="Korbsrisate S."/>
            <person name="Phothaworn P."/>
        </authorList>
    </citation>
    <scope>NUCLEOTIDE SEQUENCE [LARGE SCALE GENOMIC DNA]</scope>
</reference>
<gene>
    <name evidence="1" type="ORF">SaThSEW109_0004</name>
</gene>
<protein>
    <submittedName>
        <fullName evidence="1">Uncharacterized protein</fullName>
    </submittedName>
</protein>
<proteinExistence type="predicted"/>
<evidence type="ECO:0000313" key="1">
    <source>
        <dbReference type="EMBL" id="AOT28007.1"/>
    </source>
</evidence>
<dbReference type="Proteomes" id="UP000439580">
    <property type="component" value="Segment"/>
</dbReference>
<evidence type="ECO:0000313" key="2">
    <source>
        <dbReference type="Proteomes" id="UP000439580"/>
    </source>
</evidence>
<name>A0A678P6U0_9CAUD</name>
<sequence>MFFTWYAETVFGRRFDAIHSRGWRWEAVGKWWVYKDEHC</sequence>
<accession>A0A678P6U0</accession>